<reference evidence="4 5" key="1">
    <citation type="submission" date="2020-08" db="EMBL/GenBank/DDBJ databases">
        <authorList>
            <person name="Koutsovoulos G."/>
            <person name="Danchin GJ E."/>
        </authorList>
    </citation>
    <scope>NUCLEOTIDE SEQUENCE [LARGE SCALE GENOMIC DNA]</scope>
</reference>
<dbReference type="GO" id="GO:0030246">
    <property type="term" value="F:carbohydrate binding"/>
    <property type="evidence" value="ECO:0007669"/>
    <property type="project" value="UniProtKB-UniRule"/>
</dbReference>
<comment type="caution">
    <text evidence="4">The sequence shown here is derived from an EMBL/GenBank/DDBJ whole genome shotgun (WGS) entry which is preliminary data.</text>
</comment>
<dbReference type="InterPro" id="IPR001079">
    <property type="entry name" value="Galectin_CRD"/>
</dbReference>
<dbReference type="Proteomes" id="UP000580250">
    <property type="component" value="Unassembled WGS sequence"/>
</dbReference>
<accession>A0A6V7UF42</accession>
<proteinExistence type="predicted"/>
<feature type="domain" description="Galectin" evidence="3">
    <location>
        <begin position="18"/>
        <end position="173"/>
    </location>
</feature>
<dbReference type="Pfam" id="PF00337">
    <property type="entry name" value="Gal-bind_lectin"/>
    <property type="match status" value="1"/>
</dbReference>
<name>A0A6V7UF42_MELEN</name>
<evidence type="ECO:0000259" key="3">
    <source>
        <dbReference type="PROSITE" id="PS51304"/>
    </source>
</evidence>
<dbReference type="Gene3D" id="2.60.120.200">
    <property type="match status" value="1"/>
</dbReference>
<dbReference type="EMBL" id="CAJEWN010000057">
    <property type="protein sequence ID" value="CAD2154867.1"/>
    <property type="molecule type" value="Genomic_DNA"/>
</dbReference>
<dbReference type="AlphaFoldDB" id="A0A6V7UF42"/>
<evidence type="ECO:0000313" key="5">
    <source>
        <dbReference type="Proteomes" id="UP000580250"/>
    </source>
</evidence>
<dbReference type="SUPFAM" id="SSF49899">
    <property type="entry name" value="Concanavalin A-like lectins/glucanases"/>
    <property type="match status" value="1"/>
</dbReference>
<dbReference type="PROSITE" id="PS51304">
    <property type="entry name" value="GALECTIN"/>
    <property type="match status" value="1"/>
</dbReference>
<evidence type="ECO:0000256" key="2">
    <source>
        <dbReference type="RuleBase" id="RU102079"/>
    </source>
</evidence>
<evidence type="ECO:0000256" key="1">
    <source>
        <dbReference type="ARBA" id="ARBA00022734"/>
    </source>
</evidence>
<protein>
    <recommendedName>
        <fullName evidence="2">Galectin</fullName>
    </recommendedName>
</protein>
<dbReference type="InterPro" id="IPR013320">
    <property type="entry name" value="ConA-like_dom_sf"/>
</dbReference>
<gene>
    <name evidence="4" type="ORF">MENT_LOCUS11660</name>
</gene>
<evidence type="ECO:0000313" key="4">
    <source>
        <dbReference type="EMBL" id="CAD2154867.1"/>
    </source>
</evidence>
<keyword evidence="1 2" id="KW-0430">Lectin</keyword>
<sequence length="185" mass="21644">MDYDRKDYDLPIPPYLSYRKQIEDLIMNGTLLCLEGRVLSSEHMANSSINSFEVTLLHDTKYGYESLIVLRLNFTFSLRKYLIDNENENITFNEEANSSLRIQSYLNKDVFIKNPIGQTGVPIVLLIYAEQFYYNISINGGDIIHYKNGLPPWAANYVMVTFFELKFLDIIFRLRVLLCKKIYLV</sequence>
<organism evidence="4 5">
    <name type="scientific">Meloidogyne enterolobii</name>
    <name type="common">Root-knot nematode worm</name>
    <name type="synonym">Meloidogyne mayaguensis</name>
    <dbReference type="NCBI Taxonomy" id="390850"/>
    <lineage>
        <taxon>Eukaryota</taxon>
        <taxon>Metazoa</taxon>
        <taxon>Ecdysozoa</taxon>
        <taxon>Nematoda</taxon>
        <taxon>Chromadorea</taxon>
        <taxon>Rhabditida</taxon>
        <taxon>Tylenchina</taxon>
        <taxon>Tylenchomorpha</taxon>
        <taxon>Tylenchoidea</taxon>
        <taxon>Meloidogynidae</taxon>
        <taxon>Meloidogyninae</taxon>
        <taxon>Meloidogyne</taxon>
    </lineage>
</organism>